<accession>A0ABC8S4Q3</accession>
<evidence type="ECO:0000313" key="2">
    <source>
        <dbReference type="Proteomes" id="UP001642360"/>
    </source>
</evidence>
<feature type="non-terminal residue" evidence="1">
    <location>
        <position position="1"/>
    </location>
</feature>
<dbReference type="Proteomes" id="UP001642360">
    <property type="component" value="Unassembled WGS sequence"/>
</dbReference>
<evidence type="ECO:0000313" key="1">
    <source>
        <dbReference type="EMBL" id="CAK9151928.1"/>
    </source>
</evidence>
<dbReference type="AlphaFoldDB" id="A0ABC8S4Q3"/>
<proteinExistence type="predicted"/>
<name>A0ABC8S4Q3_9AQUA</name>
<sequence>KKVWHTVLESFQGIALMSRLFDITPLSGISSPGSLLHRGGSIPPCPVSSREIILLAKVQQSQRCHQQTRYVVMERCSTETNNKEDKR</sequence>
<keyword evidence="2" id="KW-1185">Reference proteome</keyword>
<reference evidence="1 2" key="1">
    <citation type="submission" date="2024-02" db="EMBL/GenBank/DDBJ databases">
        <authorList>
            <person name="Vignale AGUSTIN F."/>
            <person name="Sosa J E."/>
            <person name="Modenutti C."/>
        </authorList>
    </citation>
    <scope>NUCLEOTIDE SEQUENCE [LARGE SCALE GENOMIC DNA]</scope>
</reference>
<dbReference type="EMBL" id="CAUOFW020002173">
    <property type="protein sequence ID" value="CAK9151928.1"/>
    <property type="molecule type" value="Genomic_DNA"/>
</dbReference>
<protein>
    <submittedName>
        <fullName evidence="1">Uncharacterized protein</fullName>
    </submittedName>
</protein>
<organism evidence="1 2">
    <name type="scientific">Ilex paraguariensis</name>
    <name type="common">yerba mate</name>
    <dbReference type="NCBI Taxonomy" id="185542"/>
    <lineage>
        <taxon>Eukaryota</taxon>
        <taxon>Viridiplantae</taxon>
        <taxon>Streptophyta</taxon>
        <taxon>Embryophyta</taxon>
        <taxon>Tracheophyta</taxon>
        <taxon>Spermatophyta</taxon>
        <taxon>Magnoliopsida</taxon>
        <taxon>eudicotyledons</taxon>
        <taxon>Gunneridae</taxon>
        <taxon>Pentapetalae</taxon>
        <taxon>asterids</taxon>
        <taxon>campanulids</taxon>
        <taxon>Aquifoliales</taxon>
        <taxon>Aquifoliaceae</taxon>
        <taxon>Ilex</taxon>
    </lineage>
</organism>
<gene>
    <name evidence="1" type="ORF">ILEXP_LOCUS20100</name>
</gene>
<comment type="caution">
    <text evidence="1">The sequence shown here is derived from an EMBL/GenBank/DDBJ whole genome shotgun (WGS) entry which is preliminary data.</text>
</comment>